<feature type="compositionally biased region" description="Low complexity" evidence="1">
    <location>
        <begin position="222"/>
        <end position="253"/>
    </location>
</feature>
<keyword evidence="2" id="KW-1133">Transmembrane helix</keyword>
<comment type="caution">
    <text evidence="3">The sequence shown here is derived from an EMBL/GenBank/DDBJ whole genome shotgun (WGS) entry which is preliminary data.</text>
</comment>
<feature type="transmembrane region" description="Helical" evidence="2">
    <location>
        <begin position="122"/>
        <end position="140"/>
    </location>
</feature>
<feature type="compositionally biased region" description="Low complexity" evidence="1">
    <location>
        <begin position="32"/>
        <end position="65"/>
    </location>
</feature>
<sequence>MNEETRGRRTAAREEVQRAPRPGGRVAGQRNTEAGTAARTGGRTTEGRPMTGRAAGVRGVTTAGRTAGGARGARRPSDRTAGPAAAVDGATALKLETAPQPVAEPRLRVAPPAPVRVPRARFVAAVVGVVVAGVFGILIINTKTNQNTFVIDDLRQQQAALTDQEQQLDRQLDVLGSAGSLHAAANRLGLVASGTPAYIRLPDGKVLLVPKPGEGPQSRAYQEPPQQQTQQQQTQQQDQQGAQQPGTQGTEAQVQQQGAGR</sequence>
<organism evidence="3 4">
    <name type="scientific">Spirilliplanes yamanashiensis</name>
    <dbReference type="NCBI Taxonomy" id="42233"/>
    <lineage>
        <taxon>Bacteria</taxon>
        <taxon>Bacillati</taxon>
        <taxon>Actinomycetota</taxon>
        <taxon>Actinomycetes</taxon>
        <taxon>Micromonosporales</taxon>
        <taxon>Micromonosporaceae</taxon>
        <taxon>Spirilliplanes</taxon>
    </lineage>
</organism>
<gene>
    <name evidence="3" type="ORF">Sya03_27420</name>
</gene>
<dbReference type="EMBL" id="BOOY01000020">
    <property type="protein sequence ID" value="GIJ03390.1"/>
    <property type="molecule type" value="Genomic_DNA"/>
</dbReference>
<feature type="compositionally biased region" description="Basic and acidic residues" evidence="1">
    <location>
        <begin position="1"/>
        <end position="18"/>
    </location>
</feature>
<dbReference type="Proteomes" id="UP000652013">
    <property type="component" value="Unassembled WGS sequence"/>
</dbReference>
<evidence type="ECO:0000256" key="1">
    <source>
        <dbReference type="SAM" id="MobiDB-lite"/>
    </source>
</evidence>
<evidence type="ECO:0000256" key="2">
    <source>
        <dbReference type="SAM" id="Phobius"/>
    </source>
</evidence>
<evidence type="ECO:0000313" key="4">
    <source>
        <dbReference type="Proteomes" id="UP000652013"/>
    </source>
</evidence>
<keyword evidence="4" id="KW-1185">Reference proteome</keyword>
<evidence type="ECO:0000313" key="3">
    <source>
        <dbReference type="EMBL" id="GIJ03390.1"/>
    </source>
</evidence>
<feature type="region of interest" description="Disordered" evidence="1">
    <location>
        <begin position="1"/>
        <end position="83"/>
    </location>
</feature>
<name>A0A8J4DJV7_9ACTN</name>
<reference evidence="3" key="1">
    <citation type="submission" date="2021-01" db="EMBL/GenBank/DDBJ databases">
        <title>Whole genome shotgun sequence of Spirilliplanes yamanashiensis NBRC 15828.</title>
        <authorList>
            <person name="Komaki H."/>
            <person name="Tamura T."/>
        </authorList>
    </citation>
    <scope>NUCLEOTIDE SEQUENCE</scope>
    <source>
        <strain evidence="3">NBRC 15828</strain>
    </source>
</reference>
<dbReference type="AlphaFoldDB" id="A0A8J4DJV7"/>
<proteinExistence type="predicted"/>
<feature type="region of interest" description="Disordered" evidence="1">
    <location>
        <begin position="209"/>
        <end position="261"/>
    </location>
</feature>
<keyword evidence="2" id="KW-0812">Transmembrane</keyword>
<keyword evidence="2" id="KW-0472">Membrane</keyword>
<protein>
    <recommendedName>
        <fullName evidence="5">Cell division protein FtsL</fullName>
    </recommendedName>
</protein>
<accession>A0A8J4DJV7</accession>
<evidence type="ECO:0008006" key="5">
    <source>
        <dbReference type="Google" id="ProtNLM"/>
    </source>
</evidence>